<feature type="compositionally biased region" description="Polar residues" evidence="1">
    <location>
        <begin position="393"/>
        <end position="406"/>
    </location>
</feature>
<dbReference type="VEuPathDB" id="FungiDB:BO78DRAFT_372616"/>
<protein>
    <recommendedName>
        <fullName evidence="4">BZIP domain-containing protein</fullName>
    </recommendedName>
</protein>
<dbReference type="PANTHER" id="PTHR40618:SF1">
    <property type="entry name" value="B-ZIP TRANSCRIPTION FACTOR (EUROFUNG)"/>
    <property type="match status" value="1"/>
</dbReference>
<accession>A0A319E958</accession>
<evidence type="ECO:0008006" key="4">
    <source>
        <dbReference type="Google" id="ProtNLM"/>
    </source>
</evidence>
<name>A0A319E958_ASPSB</name>
<sequence length="452" mass="50259">MPKQSTQPATEQRRSRRSAGRPRLNEPGAAKMSETRRSQIRRAQKTYRQRKEASVQKAQTLVAELEQRMGEIGDLLRAYKATLQSTLQDAHPGLIDGLDSILALLPAAPVEVMRSSSCDGPLSREMSASVPRPPDHNQCAGHFSSAPSDGNQERIIQLGSTFDASPPSSVTCSREPEQDNHRPAPATMNRHVEVDQRIGRSIGPHVPYTYSFLESSFTRRLKRSSLEHAFRIFNDPHSNPLEVFRLFRLVPCFRDRAKMYPFFEKLVTSSRGHCLEILSLPFYTVGGAGTHYPAMDQKGNPISPPGARIPRRILGMLPLASAPGDQQNVDQSQSQRHLELCGFGGEWFDCRDVEGYLRARGVDLDGSSVFPSVEVRYSPDYSDRSVSYADDPSMSQTRLDISPSPQQSSLHVLDLQSFLTGLLRGMAILGRAPGFRRGDVESEFQLALLRGD</sequence>
<feature type="compositionally biased region" description="Basic residues" evidence="1">
    <location>
        <begin position="38"/>
        <end position="48"/>
    </location>
</feature>
<feature type="region of interest" description="Disordered" evidence="1">
    <location>
        <begin position="1"/>
        <end position="55"/>
    </location>
</feature>
<feature type="region of interest" description="Disordered" evidence="1">
    <location>
        <begin position="116"/>
        <end position="150"/>
    </location>
</feature>
<feature type="compositionally biased region" description="Polar residues" evidence="1">
    <location>
        <begin position="1"/>
        <end position="10"/>
    </location>
</feature>
<reference evidence="2 3" key="1">
    <citation type="submission" date="2018-02" db="EMBL/GenBank/DDBJ databases">
        <title>The genomes of Aspergillus section Nigri reveals drivers in fungal speciation.</title>
        <authorList>
            <consortium name="DOE Joint Genome Institute"/>
            <person name="Vesth T.C."/>
            <person name="Nybo J."/>
            <person name="Theobald S."/>
            <person name="Brandl J."/>
            <person name="Frisvad J.C."/>
            <person name="Nielsen K.F."/>
            <person name="Lyhne E.K."/>
            <person name="Kogle M.E."/>
            <person name="Kuo A."/>
            <person name="Riley R."/>
            <person name="Clum A."/>
            <person name="Nolan M."/>
            <person name="Lipzen A."/>
            <person name="Salamov A."/>
            <person name="Henrissat B."/>
            <person name="Wiebenga A."/>
            <person name="De vries R.P."/>
            <person name="Grigoriev I.V."/>
            <person name="Mortensen U.H."/>
            <person name="Andersen M.R."/>
            <person name="Baker S.E."/>
        </authorList>
    </citation>
    <scope>NUCLEOTIDE SEQUENCE [LARGE SCALE GENOMIC DNA]</scope>
    <source>
        <strain evidence="2 3">CBS 121057</strain>
    </source>
</reference>
<gene>
    <name evidence="2" type="ORF">BO78DRAFT_372616</name>
</gene>
<dbReference type="AlphaFoldDB" id="A0A319E958"/>
<dbReference type="Proteomes" id="UP000248423">
    <property type="component" value="Unassembled WGS sequence"/>
</dbReference>
<feature type="region of interest" description="Disordered" evidence="1">
    <location>
        <begin position="163"/>
        <end position="186"/>
    </location>
</feature>
<dbReference type="EMBL" id="KZ826366">
    <property type="protein sequence ID" value="PYI04645.1"/>
    <property type="molecule type" value="Genomic_DNA"/>
</dbReference>
<proteinExistence type="predicted"/>
<feature type="compositionally biased region" description="Polar residues" evidence="1">
    <location>
        <begin position="163"/>
        <end position="172"/>
    </location>
</feature>
<evidence type="ECO:0000313" key="3">
    <source>
        <dbReference type="Proteomes" id="UP000248423"/>
    </source>
</evidence>
<evidence type="ECO:0000256" key="1">
    <source>
        <dbReference type="SAM" id="MobiDB-lite"/>
    </source>
</evidence>
<organism evidence="2 3">
    <name type="scientific">Aspergillus sclerotiicarbonarius (strain CBS 121057 / IBT 28362)</name>
    <dbReference type="NCBI Taxonomy" id="1448318"/>
    <lineage>
        <taxon>Eukaryota</taxon>
        <taxon>Fungi</taxon>
        <taxon>Dikarya</taxon>
        <taxon>Ascomycota</taxon>
        <taxon>Pezizomycotina</taxon>
        <taxon>Eurotiomycetes</taxon>
        <taxon>Eurotiomycetidae</taxon>
        <taxon>Eurotiales</taxon>
        <taxon>Aspergillaceae</taxon>
        <taxon>Aspergillus</taxon>
        <taxon>Aspergillus subgen. Circumdati</taxon>
    </lineage>
</organism>
<evidence type="ECO:0000313" key="2">
    <source>
        <dbReference type="EMBL" id="PYI04645.1"/>
    </source>
</evidence>
<keyword evidence="3" id="KW-1185">Reference proteome</keyword>
<dbReference type="OrthoDB" id="68328at2759"/>
<feature type="region of interest" description="Disordered" evidence="1">
    <location>
        <begin position="383"/>
        <end position="406"/>
    </location>
</feature>
<dbReference type="PANTHER" id="PTHR40618">
    <property type="entry name" value="B-ZIP TRANSCRIPTION FACTOR (EUROFUNG)-RELATED"/>
    <property type="match status" value="1"/>
</dbReference>
<dbReference type="CDD" id="cd14688">
    <property type="entry name" value="bZIP_YAP"/>
    <property type="match status" value="1"/>
</dbReference>
<dbReference type="Gene3D" id="1.20.5.170">
    <property type="match status" value="1"/>
</dbReference>